<dbReference type="GO" id="GO:0051123">
    <property type="term" value="P:RNA polymerase II preinitiation complex assembly"/>
    <property type="evidence" value="ECO:0000318"/>
    <property type="project" value="GO_Central"/>
</dbReference>
<evidence type="ECO:0000256" key="1">
    <source>
        <dbReference type="ARBA" id="ARBA00004123"/>
    </source>
</evidence>
<protein>
    <recommendedName>
        <fullName evidence="6">TAFII28-like protein domain-containing protein</fullName>
    </recommendedName>
</protein>
<gene>
    <name evidence="7" type="ORF">TVAG_123160</name>
</gene>
<dbReference type="PANTHER" id="PTHR13218">
    <property type="entry name" value="TRANSCRIPTION INITIATION FACTOR TFIID SUBUNIT 11-RELATED"/>
    <property type="match status" value="1"/>
</dbReference>
<proteinExistence type="inferred from homology"/>
<evidence type="ECO:0000259" key="6">
    <source>
        <dbReference type="Pfam" id="PF04719"/>
    </source>
</evidence>
<evidence type="ECO:0000313" key="7">
    <source>
        <dbReference type="EMBL" id="EAX95725.1"/>
    </source>
</evidence>
<keyword evidence="5" id="KW-0539">Nucleus</keyword>
<dbReference type="SUPFAM" id="SSF47113">
    <property type="entry name" value="Histone-fold"/>
    <property type="match status" value="1"/>
</dbReference>
<dbReference type="PANTHER" id="PTHR13218:SF8">
    <property type="entry name" value="TRANSCRIPTION INITIATION FACTOR TFIID SUBUNIT 11"/>
    <property type="match status" value="1"/>
</dbReference>
<keyword evidence="4" id="KW-0804">Transcription</keyword>
<dbReference type="OrthoDB" id="28335at2759"/>
<keyword evidence="8" id="KW-1185">Reference proteome</keyword>
<dbReference type="InterPro" id="IPR009072">
    <property type="entry name" value="Histone-fold"/>
</dbReference>
<dbReference type="RefSeq" id="XP_001308655.1">
    <property type="nucleotide sequence ID" value="XM_001308654.1"/>
</dbReference>
<evidence type="ECO:0000256" key="4">
    <source>
        <dbReference type="ARBA" id="ARBA00023163"/>
    </source>
</evidence>
<dbReference type="Proteomes" id="UP000001542">
    <property type="component" value="Unassembled WGS sequence"/>
</dbReference>
<comment type="subcellular location">
    <subcellularLocation>
        <location evidence="1">Nucleus</location>
    </subcellularLocation>
</comment>
<accession>A2FH87</accession>
<dbReference type="VEuPathDB" id="TrichDB:TVAGG3_0181470"/>
<sequence>MQNQPMMMNQMQQQIPPQMMPQVMSQTNMPPNVPQPVPQNQMPTAMQQPMNPSMNPMMQQQMPINPMMQGHPPYMPSQPPVPEEEAELEKTPAMDEAYSKMTDDQKKRFDSLRSQDNHLPYKKLGEIMKKYAPENTTISDETLKLVRWAGKLFIAELVETATNIQDDGKPLTPESIMLAFNKLQDDGKLPGYSEGVKRGFLK</sequence>
<evidence type="ECO:0000256" key="2">
    <source>
        <dbReference type="ARBA" id="ARBA00009788"/>
    </source>
</evidence>
<dbReference type="Pfam" id="PF04719">
    <property type="entry name" value="TAFII28"/>
    <property type="match status" value="1"/>
</dbReference>
<reference evidence="7" key="2">
    <citation type="journal article" date="2007" name="Science">
        <title>Draft genome sequence of the sexually transmitted pathogen Trichomonas vaginalis.</title>
        <authorList>
            <person name="Carlton J.M."/>
            <person name="Hirt R.P."/>
            <person name="Silva J.C."/>
            <person name="Delcher A.L."/>
            <person name="Schatz M."/>
            <person name="Zhao Q."/>
            <person name="Wortman J.R."/>
            <person name="Bidwell S.L."/>
            <person name="Alsmark U.C.M."/>
            <person name="Besteiro S."/>
            <person name="Sicheritz-Ponten T."/>
            <person name="Noel C.J."/>
            <person name="Dacks J.B."/>
            <person name="Foster P.G."/>
            <person name="Simillion C."/>
            <person name="Van de Peer Y."/>
            <person name="Miranda-Saavedra D."/>
            <person name="Barton G.J."/>
            <person name="Westrop G.D."/>
            <person name="Mueller S."/>
            <person name="Dessi D."/>
            <person name="Fiori P.L."/>
            <person name="Ren Q."/>
            <person name="Paulsen I."/>
            <person name="Zhang H."/>
            <person name="Bastida-Corcuera F.D."/>
            <person name="Simoes-Barbosa A."/>
            <person name="Brown M.T."/>
            <person name="Hayes R.D."/>
            <person name="Mukherjee M."/>
            <person name="Okumura C.Y."/>
            <person name="Schneider R."/>
            <person name="Smith A.J."/>
            <person name="Vanacova S."/>
            <person name="Villalvazo M."/>
            <person name="Haas B.J."/>
            <person name="Pertea M."/>
            <person name="Feldblyum T.V."/>
            <person name="Utterback T.R."/>
            <person name="Shu C.L."/>
            <person name="Osoegawa K."/>
            <person name="de Jong P.J."/>
            <person name="Hrdy I."/>
            <person name="Horvathova L."/>
            <person name="Zubacova Z."/>
            <person name="Dolezal P."/>
            <person name="Malik S.B."/>
            <person name="Logsdon J.M. Jr."/>
            <person name="Henze K."/>
            <person name="Gupta A."/>
            <person name="Wang C.C."/>
            <person name="Dunne R.L."/>
            <person name="Upcroft J.A."/>
            <person name="Upcroft P."/>
            <person name="White O."/>
            <person name="Salzberg S.L."/>
            <person name="Tang P."/>
            <person name="Chiu C.-H."/>
            <person name="Lee Y.-S."/>
            <person name="Embley T.M."/>
            <person name="Coombs G.H."/>
            <person name="Mottram J.C."/>
            <person name="Tachezy J."/>
            <person name="Fraser-Liggett C.M."/>
            <person name="Johnson P.J."/>
        </authorList>
    </citation>
    <scope>NUCLEOTIDE SEQUENCE [LARGE SCALE GENOMIC DNA]</scope>
    <source>
        <strain evidence="7">G3</strain>
    </source>
</reference>
<dbReference type="GO" id="GO:0005669">
    <property type="term" value="C:transcription factor TFIID complex"/>
    <property type="evidence" value="ECO:0000318"/>
    <property type="project" value="GO_Central"/>
</dbReference>
<organism evidence="7 8">
    <name type="scientific">Trichomonas vaginalis (strain ATCC PRA-98 / G3)</name>
    <dbReference type="NCBI Taxonomy" id="412133"/>
    <lineage>
        <taxon>Eukaryota</taxon>
        <taxon>Metamonada</taxon>
        <taxon>Parabasalia</taxon>
        <taxon>Trichomonadida</taxon>
        <taxon>Trichomonadidae</taxon>
        <taxon>Trichomonas</taxon>
    </lineage>
</organism>
<dbReference type="Gene3D" id="1.10.20.10">
    <property type="entry name" value="Histone, subunit A"/>
    <property type="match status" value="1"/>
</dbReference>
<feature type="domain" description="TAFII28-like protein" evidence="6">
    <location>
        <begin position="99"/>
        <end position="181"/>
    </location>
</feature>
<dbReference type="EMBL" id="DS113791">
    <property type="protein sequence ID" value="EAX95725.1"/>
    <property type="molecule type" value="Genomic_DNA"/>
</dbReference>
<dbReference type="InterPro" id="IPR006809">
    <property type="entry name" value="TAFII28_dom"/>
</dbReference>
<dbReference type="InterPro" id="IPR045127">
    <property type="entry name" value="TAF11-like"/>
</dbReference>
<evidence type="ECO:0000256" key="5">
    <source>
        <dbReference type="ARBA" id="ARBA00023242"/>
    </source>
</evidence>
<evidence type="ECO:0000313" key="8">
    <source>
        <dbReference type="Proteomes" id="UP000001542"/>
    </source>
</evidence>
<dbReference type="InParanoid" id="A2FH87"/>
<dbReference type="STRING" id="5722.A2FH87"/>
<evidence type="ECO:0000256" key="3">
    <source>
        <dbReference type="ARBA" id="ARBA00023015"/>
    </source>
</evidence>
<name>A2FH87_TRIV3</name>
<dbReference type="VEuPathDB" id="TrichDB:TVAG_123160"/>
<dbReference type="AlphaFoldDB" id="A2FH87"/>
<reference evidence="7" key="1">
    <citation type="submission" date="2006-10" db="EMBL/GenBank/DDBJ databases">
        <authorList>
            <person name="Amadeo P."/>
            <person name="Zhao Q."/>
            <person name="Wortman J."/>
            <person name="Fraser-Liggett C."/>
            <person name="Carlton J."/>
        </authorList>
    </citation>
    <scope>NUCLEOTIDE SEQUENCE</scope>
    <source>
        <strain evidence="7">G3</strain>
    </source>
</reference>
<dbReference type="SMR" id="A2FH87"/>
<dbReference type="GO" id="GO:0046982">
    <property type="term" value="F:protein heterodimerization activity"/>
    <property type="evidence" value="ECO:0007669"/>
    <property type="project" value="InterPro"/>
</dbReference>
<comment type="similarity">
    <text evidence="2">Belongs to the TAF11 family.</text>
</comment>
<dbReference type="KEGG" id="tva:4753487"/>
<keyword evidence="3" id="KW-0805">Transcription regulation</keyword>